<evidence type="ECO:0000256" key="7">
    <source>
        <dbReference type="ARBA" id="ARBA00022801"/>
    </source>
</evidence>
<dbReference type="InterPro" id="IPR006674">
    <property type="entry name" value="HD_domain"/>
</dbReference>
<dbReference type="SMART" id="SM00471">
    <property type="entry name" value="HDc"/>
    <property type="match status" value="1"/>
</dbReference>
<evidence type="ECO:0000313" key="10">
    <source>
        <dbReference type="Proteomes" id="UP001501747"/>
    </source>
</evidence>
<dbReference type="Proteomes" id="UP001501747">
    <property type="component" value="Unassembled WGS sequence"/>
</dbReference>
<dbReference type="InterPro" id="IPR003607">
    <property type="entry name" value="HD/PDEase_dom"/>
</dbReference>
<dbReference type="EMBL" id="BAABAL010000016">
    <property type="protein sequence ID" value="GAA4013576.1"/>
    <property type="molecule type" value="Genomic_DNA"/>
</dbReference>
<dbReference type="EC" id="3.1.3.89" evidence="5"/>
<comment type="cofactor">
    <cofactor evidence="3">
        <name>Co(2+)</name>
        <dbReference type="ChEBI" id="CHEBI:48828"/>
    </cofactor>
</comment>
<reference evidence="10" key="1">
    <citation type="journal article" date="2019" name="Int. J. Syst. Evol. Microbiol.">
        <title>The Global Catalogue of Microorganisms (GCM) 10K type strain sequencing project: providing services to taxonomists for standard genome sequencing and annotation.</title>
        <authorList>
            <consortium name="The Broad Institute Genomics Platform"/>
            <consortium name="The Broad Institute Genome Sequencing Center for Infectious Disease"/>
            <person name="Wu L."/>
            <person name="Ma J."/>
        </authorList>
    </citation>
    <scope>NUCLEOTIDE SEQUENCE [LARGE SCALE GENOMIC DNA]</scope>
    <source>
        <strain evidence="10">JCM 17342</strain>
    </source>
</reference>
<dbReference type="PANTHER" id="PTHR11845:SF13">
    <property type="entry name" value="5'-DEOXYNUCLEOTIDASE HDDC2"/>
    <property type="match status" value="1"/>
</dbReference>
<evidence type="ECO:0000256" key="1">
    <source>
        <dbReference type="ARBA" id="ARBA00001638"/>
    </source>
</evidence>
<evidence type="ECO:0000256" key="3">
    <source>
        <dbReference type="ARBA" id="ARBA00001941"/>
    </source>
</evidence>
<evidence type="ECO:0000313" key="9">
    <source>
        <dbReference type="EMBL" id="GAA4013576.1"/>
    </source>
</evidence>
<evidence type="ECO:0000259" key="8">
    <source>
        <dbReference type="SMART" id="SM00471"/>
    </source>
</evidence>
<organism evidence="9 10">
    <name type="scientific">Allokutzneria multivorans</name>
    <dbReference type="NCBI Taxonomy" id="1142134"/>
    <lineage>
        <taxon>Bacteria</taxon>
        <taxon>Bacillati</taxon>
        <taxon>Actinomycetota</taxon>
        <taxon>Actinomycetes</taxon>
        <taxon>Pseudonocardiales</taxon>
        <taxon>Pseudonocardiaceae</taxon>
        <taxon>Allokutzneria</taxon>
    </lineage>
</organism>
<dbReference type="PANTHER" id="PTHR11845">
    <property type="entry name" value="5'-DEOXYNUCLEOTIDASE HDDC2"/>
    <property type="match status" value="1"/>
</dbReference>
<evidence type="ECO:0000256" key="5">
    <source>
        <dbReference type="ARBA" id="ARBA00012964"/>
    </source>
</evidence>
<name>A0ABP7SMK8_9PSEU</name>
<sequence>MASGSGTETSPLDNGGAEGIASFAFELGVLKRMRRAGWWHVGVRDPESVAEHSLRVAHLAALIAAHEGADPAQASFFAIWHDSQETRTGDIPHTAKPFISGGDNEAITAVQVARMPTASATVVQEAVAAYEAQDSAEALCAKDADKLECLLQAVEYRAAGHDGVQGWIDSSRAGLKTETAQRIADAALTISTLSWRDR</sequence>
<feature type="domain" description="HD/PDEase" evidence="8">
    <location>
        <begin position="45"/>
        <end position="159"/>
    </location>
</feature>
<proteinExistence type="predicted"/>
<comment type="catalytic activity">
    <reaction evidence="1">
        <text>a 2'-deoxyribonucleoside 5'-phosphate + H2O = a 2'-deoxyribonucleoside + phosphate</text>
        <dbReference type="Rhea" id="RHEA:36167"/>
        <dbReference type="ChEBI" id="CHEBI:15377"/>
        <dbReference type="ChEBI" id="CHEBI:18274"/>
        <dbReference type="ChEBI" id="CHEBI:43474"/>
        <dbReference type="ChEBI" id="CHEBI:65317"/>
        <dbReference type="EC" id="3.1.3.89"/>
    </reaction>
</comment>
<dbReference type="SUPFAM" id="SSF109604">
    <property type="entry name" value="HD-domain/PDEase-like"/>
    <property type="match status" value="1"/>
</dbReference>
<dbReference type="InterPro" id="IPR039356">
    <property type="entry name" value="YfbR/HDDC2"/>
</dbReference>
<dbReference type="Pfam" id="PF13023">
    <property type="entry name" value="HD_3"/>
    <property type="match status" value="1"/>
</dbReference>
<keyword evidence="10" id="KW-1185">Reference proteome</keyword>
<keyword evidence="6" id="KW-0479">Metal-binding</keyword>
<keyword evidence="7" id="KW-0378">Hydrolase</keyword>
<evidence type="ECO:0000256" key="6">
    <source>
        <dbReference type="ARBA" id="ARBA00022723"/>
    </source>
</evidence>
<dbReference type="RefSeq" id="WP_344877029.1">
    <property type="nucleotide sequence ID" value="NZ_BAABAL010000016.1"/>
</dbReference>
<comment type="cofactor">
    <cofactor evidence="2">
        <name>Mn(2+)</name>
        <dbReference type="ChEBI" id="CHEBI:29035"/>
    </cofactor>
</comment>
<protein>
    <recommendedName>
        <fullName evidence="5">5'-deoxynucleotidase</fullName>
        <ecNumber evidence="5">3.1.3.89</ecNumber>
    </recommendedName>
</protein>
<evidence type="ECO:0000256" key="4">
    <source>
        <dbReference type="ARBA" id="ARBA00011738"/>
    </source>
</evidence>
<comment type="caution">
    <text evidence="9">The sequence shown here is derived from an EMBL/GenBank/DDBJ whole genome shotgun (WGS) entry which is preliminary data.</text>
</comment>
<evidence type="ECO:0000256" key="2">
    <source>
        <dbReference type="ARBA" id="ARBA00001936"/>
    </source>
</evidence>
<comment type="subunit">
    <text evidence="4">Homodimer.</text>
</comment>
<dbReference type="Gene3D" id="1.10.3210.10">
    <property type="entry name" value="Hypothetical protein af1432"/>
    <property type="match status" value="1"/>
</dbReference>
<gene>
    <name evidence="9" type="ORF">GCM10022247_40460</name>
</gene>
<accession>A0ABP7SMK8</accession>